<dbReference type="eggNOG" id="COG0366">
    <property type="taxonomic scope" value="Bacteria"/>
</dbReference>
<organism evidence="3 4">
    <name type="scientific">Vibrio rumoiensis 1S-45</name>
    <dbReference type="NCBI Taxonomy" id="1188252"/>
    <lineage>
        <taxon>Bacteria</taxon>
        <taxon>Pseudomonadati</taxon>
        <taxon>Pseudomonadota</taxon>
        <taxon>Gammaproteobacteria</taxon>
        <taxon>Vibrionales</taxon>
        <taxon>Vibrionaceae</taxon>
        <taxon>Vibrio</taxon>
    </lineage>
</organism>
<dbReference type="GO" id="GO:0009313">
    <property type="term" value="P:oligosaccharide catabolic process"/>
    <property type="evidence" value="ECO:0007669"/>
    <property type="project" value="TreeGrafter"/>
</dbReference>
<keyword evidence="3" id="KW-0378">Hydrolase</keyword>
<dbReference type="Pfam" id="PF00128">
    <property type="entry name" value="Alpha-amylase"/>
    <property type="match status" value="2"/>
</dbReference>
<dbReference type="InterPro" id="IPR017853">
    <property type="entry name" value="GH"/>
</dbReference>
<dbReference type="OrthoDB" id="9805159at2"/>
<dbReference type="Proteomes" id="UP000094070">
    <property type="component" value="Unassembled WGS sequence"/>
</dbReference>
<reference evidence="3 4" key="1">
    <citation type="journal article" date="2012" name="Science">
        <title>Ecological populations of bacteria act as socially cohesive units of antibiotic production and resistance.</title>
        <authorList>
            <person name="Cordero O.X."/>
            <person name="Wildschutte H."/>
            <person name="Kirkup B."/>
            <person name="Proehl S."/>
            <person name="Ngo L."/>
            <person name="Hussain F."/>
            <person name="Le Roux F."/>
            <person name="Mincer T."/>
            <person name="Polz M.F."/>
        </authorList>
    </citation>
    <scope>NUCLEOTIDE SEQUENCE [LARGE SCALE GENOMIC DNA]</scope>
    <source>
        <strain evidence="3 4">1S-45</strain>
    </source>
</reference>
<dbReference type="AlphaFoldDB" id="A0A1E5E1D8"/>
<keyword evidence="4" id="KW-1185">Reference proteome</keyword>
<dbReference type="GO" id="GO:0004556">
    <property type="term" value="F:alpha-amylase activity"/>
    <property type="evidence" value="ECO:0007669"/>
    <property type="project" value="TreeGrafter"/>
</dbReference>
<keyword evidence="3" id="KW-0326">Glycosidase</keyword>
<dbReference type="STRING" id="1188252.A1QC_02475"/>
<dbReference type="PANTHER" id="PTHR10357:SF228">
    <property type="entry name" value="PUTATIVE-RELATED"/>
    <property type="match status" value="1"/>
</dbReference>
<evidence type="ECO:0000313" key="3">
    <source>
        <dbReference type="EMBL" id="OEF24037.1"/>
    </source>
</evidence>
<feature type="chain" id="PRO_5009174711" evidence="1">
    <location>
        <begin position="36"/>
        <end position="678"/>
    </location>
</feature>
<accession>A0A1E5E1D8</accession>
<dbReference type="PANTHER" id="PTHR10357">
    <property type="entry name" value="ALPHA-AMYLASE FAMILY MEMBER"/>
    <property type="match status" value="1"/>
</dbReference>
<feature type="domain" description="Glycosyl hydrolase family 13 catalytic" evidence="2">
    <location>
        <begin position="58"/>
        <end position="417"/>
    </location>
</feature>
<sequence>MKRRIPFATSKIITTSAIIITSTVASSLFSSAVHSAPSTVIECASPSQVETNNLRMYQIMVESFVDSDKNANYDTGYGTSHHNGDLQGIINSLDYIQSLGVNAIWLTPIFESTPIKGQSHWDDKLDATGYFASDYFKIDPKFGTLEQAKTLVNEAHKRGLYVFFDGVFGHHKSNIKPSPTGLLPTGKDNPVRYPDSLPFYQEVATYWIETLKIDGWRLDQAYQVPTEYWSKLRQAVEHTSQQVQYANDQGEMVHPLGYMVAEIWNNQNYITEHGYGSDANPALCSAFDFPMRYRLVETFAVNENGNGGKGGDWLAQGMDLHDLYPKHARPNLMLGNHDLVRFGDLLQRGFIAQPKDGSYWQRHLAALSFITAYSGPITLYYGDEIGDEVKDFYDKVPNDICAAQGLCDDHVARSGAKIEGITATLSKAQSQLKQQVSKLMTLRRDHPVLSQGQRISVLANKQVYIDHKSYNDESMIFMVSTSDKPQTLSLTSQQLGSSGQLTDWFNEESFVPNNEQYHISLAPFEARFLGIEKPAQLITTKPQVSLSGEGFLAQCDNPTINESGPIDRPLYVVGDFTDSGWTHVANRQFKYKGGNVYQVVVDEQAGSYRMQYATKNWKPQFTASALEIISGKVSDLKYGGYGKDTAALLPESGKYVWSLQFTESGLPDKVMVSMCPSS</sequence>
<dbReference type="InterPro" id="IPR006047">
    <property type="entry name" value="GH13_cat_dom"/>
</dbReference>
<name>A0A1E5E1D8_9VIBR</name>
<dbReference type="InterPro" id="IPR013780">
    <property type="entry name" value="Glyco_hydro_b"/>
</dbReference>
<feature type="signal peptide" evidence="1">
    <location>
        <begin position="1"/>
        <end position="35"/>
    </location>
</feature>
<proteinExistence type="predicted"/>
<keyword evidence="1" id="KW-0732">Signal</keyword>
<dbReference type="SUPFAM" id="SSF51011">
    <property type="entry name" value="Glycosyl hydrolase domain"/>
    <property type="match status" value="1"/>
</dbReference>
<evidence type="ECO:0000256" key="1">
    <source>
        <dbReference type="SAM" id="SignalP"/>
    </source>
</evidence>
<gene>
    <name evidence="3" type="ORF">A1QC_02475</name>
</gene>
<comment type="caution">
    <text evidence="3">The sequence shown here is derived from an EMBL/GenBank/DDBJ whole genome shotgun (WGS) entry which is preliminary data.</text>
</comment>
<protein>
    <submittedName>
        <fullName evidence="3">Glycosidase</fullName>
    </submittedName>
</protein>
<dbReference type="Gene3D" id="3.20.20.80">
    <property type="entry name" value="Glycosidases"/>
    <property type="match status" value="1"/>
</dbReference>
<evidence type="ECO:0000259" key="2">
    <source>
        <dbReference type="SMART" id="SM00642"/>
    </source>
</evidence>
<dbReference type="SMART" id="SM00642">
    <property type="entry name" value="Aamy"/>
    <property type="match status" value="1"/>
</dbReference>
<dbReference type="RefSeq" id="WP_017025985.1">
    <property type="nucleotide sequence ID" value="NZ_AJYK02000082.1"/>
</dbReference>
<dbReference type="Gene3D" id="2.60.40.1180">
    <property type="entry name" value="Golgi alpha-mannosidase II"/>
    <property type="match status" value="1"/>
</dbReference>
<dbReference type="EMBL" id="AJYK02000082">
    <property type="protein sequence ID" value="OEF24037.1"/>
    <property type="molecule type" value="Genomic_DNA"/>
</dbReference>
<dbReference type="SUPFAM" id="SSF51445">
    <property type="entry name" value="(Trans)glycosidases"/>
    <property type="match status" value="1"/>
</dbReference>
<evidence type="ECO:0000313" key="4">
    <source>
        <dbReference type="Proteomes" id="UP000094070"/>
    </source>
</evidence>